<dbReference type="InterPro" id="IPR051603">
    <property type="entry name" value="Zinc-ADH_QOR/CCCR"/>
</dbReference>
<name>G4WVN3_9BACT</name>
<feature type="domain" description="Alcohol dehydrogenase-like N-terminal" evidence="2">
    <location>
        <begin position="27"/>
        <end position="110"/>
    </location>
</feature>
<evidence type="ECO:0000256" key="1">
    <source>
        <dbReference type="ARBA" id="ARBA00022857"/>
    </source>
</evidence>
<sequence length="125" mass="13603">MKCVVLTKYGNTNNLVMAEHPSPTPKSNQILIQVKAAGLNFGDIVIRQGFHKQSPFPPAVYGSEVAGIVREAGSNVTELQRGDRVMAYLPEYGGFAEEVVCDSRLVQMLPEPCSFEEGPCFALIS</sequence>
<dbReference type="EMBL" id="JF429411">
    <property type="protein sequence ID" value="AEQ20485.1"/>
    <property type="molecule type" value="Genomic_DNA"/>
</dbReference>
<dbReference type="SUPFAM" id="SSF50129">
    <property type="entry name" value="GroES-like"/>
    <property type="match status" value="1"/>
</dbReference>
<evidence type="ECO:0000313" key="3">
    <source>
        <dbReference type="EMBL" id="AEQ20485.1"/>
    </source>
</evidence>
<accession>G4WVN3</accession>
<organism evidence="3">
    <name type="scientific">uncultured bacterium CSL142</name>
    <dbReference type="NCBI Taxonomy" id="1091569"/>
    <lineage>
        <taxon>Bacteria</taxon>
        <taxon>environmental samples</taxon>
    </lineage>
</organism>
<dbReference type="Pfam" id="PF08240">
    <property type="entry name" value="ADH_N"/>
    <property type="match status" value="1"/>
</dbReference>
<dbReference type="InterPro" id="IPR013154">
    <property type="entry name" value="ADH-like_N"/>
</dbReference>
<keyword evidence="1" id="KW-0521">NADP</keyword>
<protein>
    <submittedName>
        <fullName evidence="3">Putative medium chain dehydrogenases/reductase</fullName>
    </submittedName>
</protein>
<dbReference type="Gene3D" id="3.90.180.10">
    <property type="entry name" value="Medium-chain alcohol dehydrogenases, catalytic domain"/>
    <property type="match status" value="1"/>
</dbReference>
<dbReference type="AlphaFoldDB" id="G4WVN3"/>
<dbReference type="InterPro" id="IPR011032">
    <property type="entry name" value="GroES-like_sf"/>
</dbReference>
<evidence type="ECO:0000259" key="2">
    <source>
        <dbReference type="Pfam" id="PF08240"/>
    </source>
</evidence>
<reference evidence="3" key="1">
    <citation type="journal article" date="2007" name="J. Bacteriol.">
        <title>Cyclic AMP directly activates NasP, an N-acyl amino acid antibiotic biosynthetic enzyme cloned from an uncultured beta-proteobacterium.</title>
        <authorList>
            <person name="Clardy J."/>
            <person name="Brady S.F."/>
        </authorList>
    </citation>
    <scope>NUCLEOTIDE SEQUENCE</scope>
</reference>
<reference evidence="3" key="2">
    <citation type="journal article" date="2011" name="J. Bacteriol.">
        <title>Long-chain N-acyl amino acid synthases are linked to the putative PEP-CTERM/exosortase protein-sorting system in Gram-negative bacteria.</title>
        <authorList>
            <person name="Craig J.W."/>
            <person name="Cherry M.A."/>
            <person name="Brady S.F."/>
        </authorList>
    </citation>
    <scope>NUCLEOTIDE SEQUENCE</scope>
</reference>
<proteinExistence type="predicted"/>
<dbReference type="PANTHER" id="PTHR44154">
    <property type="entry name" value="QUINONE OXIDOREDUCTASE"/>
    <property type="match status" value="1"/>
</dbReference>
<dbReference type="PANTHER" id="PTHR44154:SF1">
    <property type="entry name" value="QUINONE OXIDOREDUCTASE"/>
    <property type="match status" value="1"/>
</dbReference>